<feature type="chain" id="PRO_5022145292" evidence="3">
    <location>
        <begin position="23"/>
        <end position="491"/>
    </location>
</feature>
<keyword evidence="2" id="KW-0325">Glycoprotein</keyword>
<keyword evidence="3" id="KW-0732">Signal</keyword>
<dbReference type="RefSeq" id="WP_143777053.1">
    <property type="nucleotide sequence ID" value="NZ_VKKU01000002.1"/>
</dbReference>
<reference evidence="4 5" key="1">
    <citation type="submission" date="2019-07" db="EMBL/GenBank/DDBJ databases">
        <authorList>
            <person name="Park M."/>
        </authorList>
    </citation>
    <scope>NUCLEOTIDE SEQUENCE [LARGE SCALE GENOMIC DNA]</scope>
    <source>
        <strain evidence="4 5">KCTC32445</strain>
    </source>
</reference>
<keyword evidence="1" id="KW-0479">Metal-binding</keyword>
<sequence>MKRYLGALLVTASLVAWPSANHATSSSIYNPSKLPGGQQRSFPTAEGFGAASVGGRGGRVIPVTTLADSGAGSLRACMMATGPRTCIFRVSGTIELLTQIKPTSGYLTVAGQTAPGDGIAIKNHPSNLTGSPFYLNAPHIIIRHLRVRPGPTGGTKQDTTDSITVDSRAVNTILDHVSLSWATDEPFNTTKNASNVTIQWSMVYEGLSKSTHKSGEHSKGMFLEGHNITAHHVFMAHATDRMPNAGVGTRADFVNLISYNMREKAHQYFSMQQKQSLTTSGLKRQVNVVGNWVSMGPSSLRGTSIFGGNYDEQYSTNPGMAEFYLYQNVDGRRRSYSSDDRLFMDPMDWKYVRQQPIGALSVQLFSSADQAVRDVVAFAGAFPRDASDRRVLQTFLGCSGRIIDSPAEVGGWPTLQSGVAYTDNDGDGMDDNWEQRQNITSGTADADGDGYTNLEEFLNELAGDQDSFGNLINRVGAGTGAVPAPNCGITV</sequence>
<dbReference type="Proteomes" id="UP000320160">
    <property type="component" value="Unassembled WGS sequence"/>
</dbReference>
<dbReference type="InterPro" id="IPR052063">
    <property type="entry name" value="Polysaccharide_Lyase_1"/>
</dbReference>
<dbReference type="GO" id="GO:0016829">
    <property type="term" value="F:lyase activity"/>
    <property type="evidence" value="ECO:0007669"/>
    <property type="project" value="UniProtKB-KW"/>
</dbReference>
<evidence type="ECO:0000313" key="5">
    <source>
        <dbReference type="Proteomes" id="UP000320160"/>
    </source>
</evidence>
<dbReference type="OrthoDB" id="8737820at2"/>
<dbReference type="PANTHER" id="PTHR42970">
    <property type="entry name" value="PECTATE LYASE C-RELATED"/>
    <property type="match status" value="1"/>
</dbReference>
<dbReference type="GO" id="GO:0046872">
    <property type="term" value="F:metal ion binding"/>
    <property type="evidence" value="ECO:0007669"/>
    <property type="project" value="UniProtKB-KW"/>
</dbReference>
<feature type="signal peptide" evidence="3">
    <location>
        <begin position="1"/>
        <end position="22"/>
    </location>
</feature>
<organism evidence="4 5">
    <name type="scientific">Sphingorhabdus contaminans</name>
    <dbReference type="NCBI Taxonomy" id="1343899"/>
    <lineage>
        <taxon>Bacteria</taxon>
        <taxon>Pseudomonadati</taxon>
        <taxon>Pseudomonadota</taxon>
        <taxon>Alphaproteobacteria</taxon>
        <taxon>Sphingomonadales</taxon>
        <taxon>Sphingomonadaceae</taxon>
        <taxon>Sphingorhabdus</taxon>
    </lineage>
</organism>
<gene>
    <name evidence="4" type="ORF">FOM92_11750</name>
</gene>
<comment type="caution">
    <text evidence="4">The sequence shown here is derived from an EMBL/GenBank/DDBJ whole genome shotgun (WGS) entry which is preliminary data.</text>
</comment>
<dbReference type="InterPro" id="IPR011050">
    <property type="entry name" value="Pectin_lyase_fold/virulence"/>
</dbReference>
<dbReference type="InterPro" id="IPR012334">
    <property type="entry name" value="Pectin_lyas_fold"/>
</dbReference>
<accession>A0A553WAX8</accession>
<dbReference type="SUPFAM" id="SSF51126">
    <property type="entry name" value="Pectin lyase-like"/>
    <property type="match status" value="1"/>
</dbReference>
<evidence type="ECO:0000313" key="4">
    <source>
        <dbReference type="EMBL" id="TSB01833.1"/>
    </source>
</evidence>
<dbReference type="AlphaFoldDB" id="A0A553WAX8"/>
<name>A0A553WAX8_9SPHN</name>
<proteinExistence type="predicted"/>
<dbReference type="PANTHER" id="PTHR42970:SF1">
    <property type="entry name" value="PECTATE LYASE C-RELATED"/>
    <property type="match status" value="1"/>
</dbReference>
<dbReference type="Gene3D" id="2.160.20.10">
    <property type="entry name" value="Single-stranded right-handed beta-helix, Pectin lyase-like"/>
    <property type="match status" value="1"/>
</dbReference>
<evidence type="ECO:0000256" key="1">
    <source>
        <dbReference type="ARBA" id="ARBA00022723"/>
    </source>
</evidence>
<keyword evidence="4" id="KW-0456">Lyase</keyword>
<protein>
    <submittedName>
        <fullName evidence="4">Pectate lyase</fullName>
    </submittedName>
</protein>
<keyword evidence="5" id="KW-1185">Reference proteome</keyword>
<evidence type="ECO:0000256" key="2">
    <source>
        <dbReference type="ARBA" id="ARBA00023180"/>
    </source>
</evidence>
<evidence type="ECO:0000256" key="3">
    <source>
        <dbReference type="SAM" id="SignalP"/>
    </source>
</evidence>
<dbReference type="EMBL" id="VKKU01000002">
    <property type="protein sequence ID" value="TSB01833.1"/>
    <property type="molecule type" value="Genomic_DNA"/>
</dbReference>